<dbReference type="PANTHER" id="PTHR42878">
    <property type="entry name" value="TWO-COMPONENT HISTIDINE KINASE"/>
    <property type="match status" value="1"/>
</dbReference>
<dbReference type="InterPro" id="IPR003594">
    <property type="entry name" value="HATPase_dom"/>
</dbReference>
<dbReference type="GO" id="GO:0000155">
    <property type="term" value="F:phosphorelay sensor kinase activity"/>
    <property type="evidence" value="ECO:0007669"/>
    <property type="project" value="InterPro"/>
</dbReference>
<protein>
    <recommendedName>
        <fullName evidence="2">histidine kinase</fullName>
        <ecNumber evidence="2">2.7.13.3</ecNumber>
    </recommendedName>
</protein>
<dbReference type="InterPro" id="IPR036097">
    <property type="entry name" value="HisK_dim/P_sf"/>
</dbReference>
<keyword evidence="4" id="KW-0808">Transferase</keyword>
<dbReference type="GO" id="GO:0000156">
    <property type="term" value="F:phosphorelay response regulator activity"/>
    <property type="evidence" value="ECO:0007669"/>
    <property type="project" value="TreeGrafter"/>
</dbReference>
<dbReference type="AlphaFoldDB" id="A0A3A4R520"/>
<dbReference type="SUPFAM" id="SSF47384">
    <property type="entry name" value="Homodimeric domain of signal transducing histidine kinase"/>
    <property type="match status" value="1"/>
</dbReference>
<evidence type="ECO:0000259" key="6">
    <source>
        <dbReference type="PROSITE" id="PS50109"/>
    </source>
</evidence>
<feature type="domain" description="Histidine kinase" evidence="6">
    <location>
        <begin position="144"/>
        <end position="358"/>
    </location>
</feature>
<organism evidence="7 8">
    <name type="scientific">Candidatus Auribacter fodinae</name>
    <dbReference type="NCBI Taxonomy" id="2093366"/>
    <lineage>
        <taxon>Bacteria</taxon>
        <taxon>Pseudomonadati</taxon>
        <taxon>Candidatus Auribacterota</taxon>
        <taxon>Candidatus Auribacteria</taxon>
        <taxon>Candidatus Auribacterales</taxon>
        <taxon>Candidatus Auribacteraceae</taxon>
        <taxon>Candidatus Auribacter</taxon>
    </lineage>
</organism>
<dbReference type="SMART" id="SM00387">
    <property type="entry name" value="HATPase_c"/>
    <property type="match status" value="1"/>
</dbReference>
<keyword evidence="5" id="KW-0418">Kinase</keyword>
<evidence type="ECO:0000256" key="3">
    <source>
        <dbReference type="ARBA" id="ARBA00022553"/>
    </source>
</evidence>
<gene>
    <name evidence="7" type="ORF">C4541_11970</name>
</gene>
<dbReference type="GO" id="GO:0007234">
    <property type="term" value="P:osmosensory signaling via phosphorelay pathway"/>
    <property type="evidence" value="ECO:0007669"/>
    <property type="project" value="TreeGrafter"/>
</dbReference>
<dbReference type="PRINTS" id="PR00344">
    <property type="entry name" value="BCTRLSENSOR"/>
</dbReference>
<dbReference type="GO" id="GO:0030295">
    <property type="term" value="F:protein kinase activator activity"/>
    <property type="evidence" value="ECO:0007669"/>
    <property type="project" value="TreeGrafter"/>
</dbReference>
<dbReference type="SUPFAM" id="SSF55874">
    <property type="entry name" value="ATPase domain of HSP90 chaperone/DNA topoisomerase II/histidine kinase"/>
    <property type="match status" value="1"/>
</dbReference>
<reference evidence="7 8" key="1">
    <citation type="journal article" date="2017" name="ISME J.">
        <title>Energy and carbon metabolisms in a deep terrestrial subsurface fluid microbial community.</title>
        <authorList>
            <person name="Momper L."/>
            <person name="Jungbluth S.P."/>
            <person name="Lee M.D."/>
            <person name="Amend J.P."/>
        </authorList>
    </citation>
    <scope>NUCLEOTIDE SEQUENCE [LARGE SCALE GENOMIC DNA]</scope>
    <source>
        <strain evidence="7">SURF_26</strain>
    </source>
</reference>
<dbReference type="EMBL" id="QZJZ01000093">
    <property type="protein sequence ID" value="RJP56571.1"/>
    <property type="molecule type" value="Genomic_DNA"/>
</dbReference>
<dbReference type="PANTHER" id="PTHR42878:SF15">
    <property type="entry name" value="BACTERIOPHYTOCHROME"/>
    <property type="match status" value="1"/>
</dbReference>
<dbReference type="CDD" id="cd00082">
    <property type="entry name" value="HisKA"/>
    <property type="match status" value="1"/>
</dbReference>
<evidence type="ECO:0000313" key="8">
    <source>
        <dbReference type="Proteomes" id="UP000266426"/>
    </source>
</evidence>
<dbReference type="Proteomes" id="UP000266426">
    <property type="component" value="Unassembled WGS sequence"/>
</dbReference>
<dbReference type="InterPro" id="IPR036890">
    <property type="entry name" value="HATPase_C_sf"/>
</dbReference>
<dbReference type="Gene3D" id="1.10.287.130">
    <property type="match status" value="1"/>
</dbReference>
<dbReference type="FunFam" id="3.30.565.10:FF:000006">
    <property type="entry name" value="Sensor histidine kinase WalK"/>
    <property type="match status" value="1"/>
</dbReference>
<sequence length="371" mass="41542">MKRDSSHISNVPFGVISFSAGKDIVQVDPSVLHMIGFTDHPYSWYAGKKTTVLTPLTSIIDNITSQLTKNSFVRAVTDVITLADGTVKTIHADAYVVQEKSGASRTIKALFFEAEDQKMTESELIEEINSLKKLNSELEQFVRSVCHDIKGPLSTIEQFSLLLEKEAVSGNTKDLPFYTDRIKQIAKRVRSFVDSLKGYYYISKEKPSFVKIELSQVCQKVMESLQPLIKETGANIEVKSLDIIETDYSMISQLFYHLISNAITYREDGQRPEVKVSTQVSGDNLIITVADKGIGFEDKFASRIFEPLQRLHPRDRYDGHGLGLAICSKIVEIHHGKISTESQPGQGSRFIVSLPLSQSRTEQPGQPFFSI</sequence>
<dbReference type="InterPro" id="IPR005467">
    <property type="entry name" value="His_kinase_dom"/>
</dbReference>
<dbReference type="PROSITE" id="PS50109">
    <property type="entry name" value="HIS_KIN"/>
    <property type="match status" value="1"/>
</dbReference>
<evidence type="ECO:0000256" key="2">
    <source>
        <dbReference type="ARBA" id="ARBA00012438"/>
    </source>
</evidence>
<evidence type="ECO:0000256" key="1">
    <source>
        <dbReference type="ARBA" id="ARBA00000085"/>
    </source>
</evidence>
<dbReference type="InterPro" id="IPR050351">
    <property type="entry name" value="BphY/WalK/GraS-like"/>
</dbReference>
<evidence type="ECO:0000313" key="7">
    <source>
        <dbReference type="EMBL" id="RJP56571.1"/>
    </source>
</evidence>
<evidence type="ECO:0000256" key="5">
    <source>
        <dbReference type="ARBA" id="ARBA00022777"/>
    </source>
</evidence>
<name>A0A3A4R520_9BACT</name>
<proteinExistence type="predicted"/>
<dbReference type="InterPro" id="IPR003661">
    <property type="entry name" value="HisK_dim/P_dom"/>
</dbReference>
<comment type="catalytic activity">
    <reaction evidence="1">
        <text>ATP + protein L-histidine = ADP + protein N-phospho-L-histidine.</text>
        <dbReference type="EC" id="2.7.13.3"/>
    </reaction>
</comment>
<evidence type="ECO:0000256" key="4">
    <source>
        <dbReference type="ARBA" id="ARBA00022679"/>
    </source>
</evidence>
<dbReference type="Gene3D" id="3.30.565.10">
    <property type="entry name" value="Histidine kinase-like ATPase, C-terminal domain"/>
    <property type="match status" value="1"/>
</dbReference>
<keyword evidence="3" id="KW-0597">Phosphoprotein</keyword>
<dbReference type="InterPro" id="IPR004358">
    <property type="entry name" value="Sig_transdc_His_kin-like_C"/>
</dbReference>
<comment type="caution">
    <text evidence="7">The sequence shown here is derived from an EMBL/GenBank/DDBJ whole genome shotgun (WGS) entry which is preliminary data.</text>
</comment>
<dbReference type="EC" id="2.7.13.3" evidence="2"/>
<dbReference type="Pfam" id="PF02518">
    <property type="entry name" value="HATPase_c"/>
    <property type="match status" value="1"/>
</dbReference>
<accession>A0A3A4R520</accession>